<accession>D8SY67</accession>
<dbReference type="SMART" id="SM00320">
    <property type="entry name" value="WD40"/>
    <property type="match status" value="4"/>
</dbReference>
<dbReference type="PROSITE" id="PS00678">
    <property type="entry name" value="WD_REPEATS_1"/>
    <property type="match status" value="1"/>
</dbReference>
<keyword evidence="5" id="KW-1185">Reference proteome</keyword>
<dbReference type="STRING" id="88036.D8SY67"/>
<dbReference type="FunCoup" id="D8SY67">
    <property type="interactions" value="3611"/>
</dbReference>
<dbReference type="Proteomes" id="UP000001514">
    <property type="component" value="Unassembled WGS sequence"/>
</dbReference>
<gene>
    <name evidence="4" type="ORF">SELMODRAFT_127582</name>
</gene>
<dbReference type="KEGG" id="smo:SELMODRAFT_127582"/>
<evidence type="ECO:0000256" key="1">
    <source>
        <dbReference type="ARBA" id="ARBA00022574"/>
    </source>
</evidence>
<dbReference type="EMBL" id="GL377652">
    <property type="protein sequence ID" value="EFJ10647.1"/>
    <property type="molecule type" value="Genomic_DNA"/>
</dbReference>
<feature type="repeat" description="WD" evidence="3">
    <location>
        <begin position="24"/>
        <end position="67"/>
    </location>
</feature>
<dbReference type="InParanoid" id="D8SY67"/>
<evidence type="ECO:0000313" key="4">
    <source>
        <dbReference type="EMBL" id="EFJ10647.1"/>
    </source>
</evidence>
<sequence>MAVSLSTNGIKLYSPVKDKLLGELSGHTSTITDIAFPSPLAPHKLCSSSTDGTLRIWDTRTHRQVCCLKSPSPRELWSFSLGGMSGNLIAAGSQAQIMFWDWRTKKQLGCLEECHTEDVTQVRFHPNKMDKLLSASVDGLMCAIDTSGGINDDEGLDSVLSVGTSVARVGFYGESNEKVWCLTHTESLSVWNFEEKRLEADFGDTRSRASAAWSLTPVNYLIDCHYSPTLDGLCLVAGTLGGTIGMFPVNYTKCGGDTHCSGQIGPVCSVLEGGHTAVVRSVKTFDQSELFCWSGGEDGRLCSWSKPSSSSEFESSAWVSSNLVLKRAKQSNKRHVPY</sequence>
<dbReference type="InterPro" id="IPR039328">
    <property type="entry name" value="WDR89"/>
</dbReference>
<keyword evidence="1 3" id="KW-0853">WD repeat</keyword>
<dbReference type="InterPro" id="IPR015943">
    <property type="entry name" value="WD40/YVTN_repeat-like_dom_sf"/>
</dbReference>
<dbReference type="eggNOG" id="KOG1188">
    <property type="taxonomic scope" value="Eukaryota"/>
</dbReference>
<evidence type="ECO:0000256" key="3">
    <source>
        <dbReference type="PROSITE-ProRule" id="PRU00221"/>
    </source>
</evidence>
<evidence type="ECO:0000313" key="5">
    <source>
        <dbReference type="Proteomes" id="UP000001514"/>
    </source>
</evidence>
<dbReference type="Gramene" id="EFJ10647">
    <property type="protein sequence ID" value="EFJ10647"/>
    <property type="gene ID" value="SELMODRAFT_127582"/>
</dbReference>
<protein>
    <submittedName>
        <fullName evidence="4">Uncharacterized protein</fullName>
    </submittedName>
</protein>
<dbReference type="PROSITE" id="PS50294">
    <property type="entry name" value="WD_REPEATS_REGION"/>
    <property type="match status" value="1"/>
</dbReference>
<dbReference type="AlphaFoldDB" id="D8SY67"/>
<organism evidence="5">
    <name type="scientific">Selaginella moellendorffii</name>
    <name type="common">Spikemoss</name>
    <dbReference type="NCBI Taxonomy" id="88036"/>
    <lineage>
        <taxon>Eukaryota</taxon>
        <taxon>Viridiplantae</taxon>
        <taxon>Streptophyta</taxon>
        <taxon>Embryophyta</taxon>
        <taxon>Tracheophyta</taxon>
        <taxon>Lycopodiopsida</taxon>
        <taxon>Selaginellales</taxon>
        <taxon>Selaginellaceae</taxon>
        <taxon>Selaginella</taxon>
    </lineage>
</organism>
<proteinExistence type="predicted"/>
<dbReference type="Pfam" id="PF00400">
    <property type="entry name" value="WD40"/>
    <property type="match status" value="1"/>
</dbReference>
<keyword evidence="2" id="KW-0677">Repeat</keyword>
<dbReference type="InterPro" id="IPR001680">
    <property type="entry name" value="WD40_rpt"/>
</dbReference>
<dbReference type="PANTHER" id="PTHR22889">
    <property type="entry name" value="WD REPEAT-CONTAINING PROTEIN 89"/>
    <property type="match status" value="1"/>
</dbReference>
<dbReference type="SUPFAM" id="SSF50978">
    <property type="entry name" value="WD40 repeat-like"/>
    <property type="match status" value="1"/>
</dbReference>
<dbReference type="InterPro" id="IPR019775">
    <property type="entry name" value="WD40_repeat_CS"/>
</dbReference>
<evidence type="ECO:0000256" key="2">
    <source>
        <dbReference type="ARBA" id="ARBA00022737"/>
    </source>
</evidence>
<dbReference type="HOGENOM" id="CLU_037323_4_2_1"/>
<dbReference type="PANTHER" id="PTHR22889:SF0">
    <property type="entry name" value="WD REPEAT-CONTAINING PROTEIN 89"/>
    <property type="match status" value="1"/>
</dbReference>
<dbReference type="Gene3D" id="2.130.10.10">
    <property type="entry name" value="YVTN repeat-like/Quinoprotein amine dehydrogenase"/>
    <property type="match status" value="2"/>
</dbReference>
<dbReference type="InterPro" id="IPR036322">
    <property type="entry name" value="WD40_repeat_dom_sf"/>
</dbReference>
<dbReference type="OMA" id="YHEKTDK"/>
<reference evidence="4 5" key="1">
    <citation type="journal article" date="2011" name="Science">
        <title>The Selaginella genome identifies genetic changes associated with the evolution of vascular plants.</title>
        <authorList>
            <person name="Banks J.A."/>
            <person name="Nishiyama T."/>
            <person name="Hasebe M."/>
            <person name="Bowman J.L."/>
            <person name="Gribskov M."/>
            <person name="dePamphilis C."/>
            <person name="Albert V.A."/>
            <person name="Aono N."/>
            <person name="Aoyama T."/>
            <person name="Ambrose B.A."/>
            <person name="Ashton N.W."/>
            <person name="Axtell M.J."/>
            <person name="Barker E."/>
            <person name="Barker M.S."/>
            <person name="Bennetzen J.L."/>
            <person name="Bonawitz N.D."/>
            <person name="Chapple C."/>
            <person name="Cheng C."/>
            <person name="Correa L.G."/>
            <person name="Dacre M."/>
            <person name="DeBarry J."/>
            <person name="Dreyer I."/>
            <person name="Elias M."/>
            <person name="Engstrom E.M."/>
            <person name="Estelle M."/>
            <person name="Feng L."/>
            <person name="Finet C."/>
            <person name="Floyd S.K."/>
            <person name="Frommer W.B."/>
            <person name="Fujita T."/>
            <person name="Gramzow L."/>
            <person name="Gutensohn M."/>
            <person name="Harholt J."/>
            <person name="Hattori M."/>
            <person name="Heyl A."/>
            <person name="Hirai T."/>
            <person name="Hiwatashi Y."/>
            <person name="Ishikawa M."/>
            <person name="Iwata M."/>
            <person name="Karol K.G."/>
            <person name="Koehler B."/>
            <person name="Kolukisaoglu U."/>
            <person name="Kubo M."/>
            <person name="Kurata T."/>
            <person name="Lalonde S."/>
            <person name="Li K."/>
            <person name="Li Y."/>
            <person name="Litt A."/>
            <person name="Lyons E."/>
            <person name="Manning G."/>
            <person name="Maruyama T."/>
            <person name="Michael T.P."/>
            <person name="Mikami K."/>
            <person name="Miyazaki S."/>
            <person name="Morinaga S."/>
            <person name="Murata T."/>
            <person name="Mueller-Roeber B."/>
            <person name="Nelson D.R."/>
            <person name="Obara M."/>
            <person name="Oguri Y."/>
            <person name="Olmstead R.G."/>
            <person name="Onodera N."/>
            <person name="Petersen B.L."/>
            <person name="Pils B."/>
            <person name="Prigge M."/>
            <person name="Rensing S.A."/>
            <person name="Riano-Pachon D.M."/>
            <person name="Roberts A.W."/>
            <person name="Sato Y."/>
            <person name="Scheller H.V."/>
            <person name="Schulz B."/>
            <person name="Schulz C."/>
            <person name="Shakirov E.V."/>
            <person name="Shibagaki N."/>
            <person name="Shinohara N."/>
            <person name="Shippen D.E."/>
            <person name="Soerensen I."/>
            <person name="Sotooka R."/>
            <person name="Sugimoto N."/>
            <person name="Sugita M."/>
            <person name="Sumikawa N."/>
            <person name="Tanurdzic M."/>
            <person name="Theissen G."/>
            <person name="Ulvskov P."/>
            <person name="Wakazuki S."/>
            <person name="Weng J.K."/>
            <person name="Willats W.W."/>
            <person name="Wipf D."/>
            <person name="Wolf P.G."/>
            <person name="Yang L."/>
            <person name="Zimmer A.D."/>
            <person name="Zhu Q."/>
            <person name="Mitros T."/>
            <person name="Hellsten U."/>
            <person name="Loque D."/>
            <person name="Otillar R."/>
            <person name="Salamov A."/>
            <person name="Schmutz J."/>
            <person name="Shapiro H."/>
            <person name="Lindquist E."/>
            <person name="Lucas S."/>
            <person name="Rokhsar D."/>
            <person name="Grigoriev I.V."/>
        </authorList>
    </citation>
    <scope>NUCLEOTIDE SEQUENCE [LARGE SCALE GENOMIC DNA]</scope>
</reference>
<name>D8SY67_SELML</name>
<dbReference type="PROSITE" id="PS50082">
    <property type="entry name" value="WD_REPEATS_2"/>
    <property type="match status" value="1"/>
</dbReference>